<accession>A0A7I4Y8W5</accession>
<reference evidence="4" key="1">
    <citation type="submission" date="2020-12" db="UniProtKB">
        <authorList>
            <consortium name="WormBaseParasite"/>
        </authorList>
    </citation>
    <scope>IDENTIFICATION</scope>
    <source>
        <strain evidence="4">MHco3</strain>
    </source>
</reference>
<keyword evidence="3" id="KW-1185">Reference proteome</keyword>
<feature type="transmembrane region" description="Helical" evidence="1">
    <location>
        <begin position="85"/>
        <end position="107"/>
    </location>
</feature>
<evidence type="ECO:0000313" key="4">
    <source>
        <dbReference type="WBParaSite" id="HCON_00059000-00001"/>
    </source>
</evidence>
<dbReference type="AlphaFoldDB" id="A0A7I4Y8W5"/>
<name>A0A7I4Y8W5_HAECO</name>
<keyword evidence="2" id="KW-0732">Signal</keyword>
<keyword evidence="1" id="KW-1133">Transmembrane helix</keyword>
<dbReference type="OMA" id="TGTECCF"/>
<dbReference type="WBParaSite" id="HCON_00059000-00001">
    <property type="protein sequence ID" value="HCON_00059000-00001"/>
    <property type="gene ID" value="HCON_00059000"/>
</dbReference>
<dbReference type="Pfam" id="PF10853">
    <property type="entry name" value="DUF2650"/>
    <property type="match status" value="1"/>
</dbReference>
<dbReference type="PANTHER" id="PTHR34149">
    <property type="entry name" value="PROTEIN CBG11905-RELATED"/>
    <property type="match status" value="1"/>
</dbReference>
<keyword evidence="1" id="KW-0472">Membrane</keyword>
<dbReference type="OrthoDB" id="5778674at2759"/>
<evidence type="ECO:0000313" key="3">
    <source>
        <dbReference type="Proteomes" id="UP000025227"/>
    </source>
</evidence>
<sequence>AWRSTLLFVCLPTVVLSMVIWPDLVYNETKLKMPKPTTWKEKNLGQWCRNFTVNQHTQCREASAFHQYNCCGVHNTDCCFAIQGWVILVASLSAFVACASFLFYILLKFQIICLEHSYPPKVIYLEGKR</sequence>
<protein>
    <submittedName>
        <fullName evidence="4">Tetraspanin-9</fullName>
    </submittedName>
</protein>
<dbReference type="PANTHER" id="PTHR34149:SF5">
    <property type="entry name" value="TRANSMEMBRANE PROTEIN"/>
    <property type="match status" value="1"/>
</dbReference>
<dbReference type="InterPro" id="IPR022559">
    <property type="entry name" value="SUP-1-like"/>
</dbReference>
<feature type="signal peptide" evidence="2">
    <location>
        <begin position="1"/>
        <end position="17"/>
    </location>
</feature>
<proteinExistence type="predicted"/>
<dbReference type="Proteomes" id="UP000025227">
    <property type="component" value="Unplaced"/>
</dbReference>
<organism evidence="3 4">
    <name type="scientific">Haemonchus contortus</name>
    <name type="common">Barber pole worm</name>
    <dbReference type="NCBI Taxonomy" id="6289"/>
    <lineage>
        <taxon>Eukaryota</taxon>
        <taxon>Metazoa</taxon>
        <taxon>Ecdysozoa</taxon>
        <taxon>Nematoda</taxon>
        <taxon>Chromadorea</taxon>
        <taxon>Rhabditida</taxon>
        <taxon>Rhabditina</taxon>
        <taxon>Rhabditomorpha</taxon>
        <taxon>Strongyloidea</taxon>
        <taxon>Trichostrongylidae</taxon>
        <taxon>Haemonchus</taxon>
    </lineage>
</organism>
<keyword evidence="1" id="KW-0812">Transmembrane</keyword>
<evidence type="ECO:0000256" key="1">
    <source>
        <dbReference type="SAM" id="Phobius"/>
    </source>
</evidence>
<evidence type="ECO:0000256" key="2">
    <source>
        <dbReference type="SAM" id="SignalP"/>
    </source>
</evidence>
<feature type="chain" id="PRO_5029784886" evidence="2">
    <location>
        <begin position="18"/>
        <end position="129"/>
    </location>
</feature>
<feature type="transmembrane region" description="Helical" evidence="1">
    <location>
        <begin position="6"/>
        <end position="26"/>
    </location>
</feature>